<organism evidence="1 2">
    <name type="scientific">Ameyamaea chiangmaiensis</name>
    <dbReference type="NCBI Taxonomy" id="442969"/>
    <lineage>
        <taxon>Bacteria</taxon>
        <taxon>Pseudomonadati</taxon>
        <taxon>Pseudomonadota</taxon>
        <taxon>Alphaproteobacteria</taxon>
        <taxon>Acetobacterales</taxon>
        <taxon>Acetobacteraceae</taxon>
        <taxon>Ameyamaea</taxon>
    </lineage>
</organism>
<feature type="non-terminal residue" evidence="1">
    <location>
        <position position="1"/>
    </location>
</feature>
<reference evidence="1 2" key="1">
    <citation type="submission" date="2020-06" db="EMBL/GenBank/DDBJ databases">
        <title>Description of novel acetic acid bacteria.</title>
        <authorList>
            <person name="Sombolestani A."/>
        </authorList>
    </citation>
    <scope>NUCLEOTIDE SEQUENCE [LARGE SCALE GENOMIC DNA]</scope>
    <source>
        <strain evidence="1 2">LMG 27010</strain>
    </source>
</reference>
<protein>
    <submittedName>
        <fullName evidence="1">Uncharacterized protein</fullName>
    </submittedName>
</protein>
<gene>
    <name evidence="1" type="ORF">HUK82_05715</name>
</gene>
<dbReference type="Proteomes" id="UP000585665">
    <property type="component" value="Unassembled WGS sequence"/>
</dbReference>
<comment type="caution">
    <text evidence="1">The sequence shown here is derived from an EMBL/GenBank/DDBJ whole genome shotgun (WGS) entry which is preliminary data.</text>
</comment>
<keyword evidence="2" id="KW-1185">Reference proteome</keyword>
<proteinExistence type="predicted"/>
<sequence length="90" mass="9039">EGAAFAVAAAGGLGLAPGGLSVDDTEGGGFVPRRIGDRGQGLLGTGDDVLCVDHGTGGAFRVVSVPGRRFRFDTVALAVVFRQCHEAGRA</sequence>
<name>A0A850PFZ1_9PROT</name>
<dbReference type="AlphaFoldDB" id="A0A850PFZ1"/>
<dbReference type="RefSeq" id="WP_176613036.1">
    <property type="nucleotide sequence ID" value="NZ_JABXXR010000026.1"/>
</dbReference>
<evidence type="ECO:0000313" key="2">
    <source>
        <dbReference type="Proteomes" id="UP000585665"/>
    </source>
</evidence>
<accession>A0A850PFZ1</accession>
<evidence type="ECO:0000313" key="1">
    <source>
        <dbReference type="EMBL" id="NVN40061.1"/>
    </source>
</evidence>
<dbReference type="EMBL" id="JABXXR010000026">
    <property type="protein sequence ID" value="NVN40061.1"/>
    <property type="molecule type" value="Genomic_DNA"/>
</dbReference>